<name>A0A399EYY1_9DEIN</name>
<sequence length="133" mass="14971">MYTTRLAYVHLKVRQLEAAVTFYTRFLDLQLCERFDKTSLLVSSESETHFELALTEGEPAGPVTLGFAVATPEDFEAARRFVELEGVRHGLEDRGIAWVLCLQDPDGNTVEVFLDRRKSGGSAFWRGETAQLT</sequence>
<evidence type="ECO:0000313" key="3">
    <source>
        <dbReference type="Proteomes" id="UP000265341"/>
    </source>
</evidence>
<organism evidence="2 3">
    <name type="scientific">Calidithermus roseus</name>
    <dbReference type="NCBI Taxonomy" id="1644118"/>
    <lineage>
        <taxon>Bacteria</taxon>
        <taxon>Thermotogati</taxon>
        <taxon>Deinococcota</taxon>
        <taxon>Deinococci</taxon>
        <taxon>Thermales</taxon>
        <taxon>Thermaceae</taxon>
        <taxon>Calidithermus</taxon>
    </lineage>
</organism>
<keyword evidence="2" id="KW-0560">Oxidoreductase</keyword>
<dbReference type="Gene3D" id="3.10.180.10">
    <property type="entry name" value="2,3-Dihydroxybiphenyl 1,2-Dioxygenase, domain 1"/>
    <property type="match status" value="1"/>
</dbReference>
<keyword evidence="2" id="KW-0223">Dioxygenase</keyword>
<protein>
    <submittedName>
        <fullName evidence="2">Catechol-2,3-dioxygenase</fullName>
        <ecNumber evidence="2">1.13.11.2</ecNumber>
    </submittedName>
</protein>
<keyword evidence="3" id="KW-1185">Reference proteome</keyword>
<dbReference type="InterPro" id="IPR029068">
    <property type="entry name" value="Glyas_Bleomycin-R_OHBP_Dase"/>
</dbReference>
<dbReference type="OrthoDB" id="9795618at2"/>
<dbReference type="InterPro" id="IPR037523">
    <property type="entry name" value="VOC_core"/>
</dbReference>
<gene>
    <name evidence="2" type="primary">catE_2</name>
    <name evidence="2" type="ORF">Mrose_00968</name>
</gene>
<reference evidence="2 3" key="1">
    <citation type="submission" date="2018-08" db="EMBL/GenBank/DDBJ databases">
        <title>Meiothermus roseus NBRC 110900 genome sequencing project.</title>
        <authorList>
            <person name="Da Costa M.S."/>
            <person name="Albuquerque L."/>
            <person name="Raposo P."/>
            <person name="Froufe H.J.C."/>
            <person name="Barroso C.S."/>
            <person name="Egas C."/>
        </authorList>
    </citation>
    <scope>NUCLEOTIDE SEQUENCE [LARGE SCALE GENOMIC DNA]</scope>
    <source>
        <strain evidence="2 3">NBRC 110900</strain>
    </source>
</reference>
<dbReference type="Proteomes" id="UP000265341">
    <property type="component" value="Unassembled WGS sequence"/>
</dbReference>
<feature type="domain" description="VOC" evidence="1">
    <location>
        <begin position="5"/>
        <end position="115"/>
    </location>
</feature>
<dbReference type="Pfam" id="PF00903">
    <property type="entry name" value="Glyoxalase"/>
    <property type="match status" value="1"/>
</dbReference>
<dbReference type="EMBL" id="QWLA01000012">
    <property type="protein sequence ID" value="RIH88239.1"/>
    <property type="molecule type" value="Genomic_DNA"/>
</dbReference>
<dbReference type="EC" id="1.13.11.2" evidence="2"/>
<proteinExistence type="predicted"/>
<evidence type="ECO:0000259" key="1">
    <source>
        <dbReference type="PROSITE" id="PS51819"/>
    </source>
</evidence>
<dbReference type="GO" id="GO:0018577">
    <property type="term" value="F:catechol 2,3-dioxygenase activity"/>
    <property type="evidence" value="ECO:0007669"/>
    <property type="project" value="UniProtKB-EC"/>
</dbReference>
<evidence type="ECO:0000313" key="2">
    <source>
        <dbReference type="EMBL" id="RIH88239.1"/>
    </source>
</evidence>
<dbReference type="AlphaFoldDB" id="A0A399EYY1"/>
<dbReference type="PROSITE" id="PS51819">
    <property type="entry name" value="VOC"/>
    <property type="match status" value="1"/>
</dbReference>
<accession>A0A399EYY1</accession>
<comment type="caution">
    <text evidence="2">The sequence shown here is derived from an EMBL/GenBank/DDBJ whole genome shotgun (WGS) entry which is preliminary data.</text>
</comment>
<dbReference type="SUPFAM" id="SSF54593">
    <property type="entry name" value="Glyoxalase/Bleomycin resistance protein/Dihydroxybiphenyl dioxygenase"/>
    <property type="match status" value="1"/>
</dbReference>
<dbReference type="RefSeq" id="WP_119276297.1">
    <property type="nucleotide sequence ID" value="NZ_QWLA01000012.1"/>
</dbReference>
<dbReference type="InterPro" id="IPR004360">
    <property type="entry name" value="Glyas_Fos-R_dOase_dom"/>
</dbReference>